<gene>
    <name evidence="1" type="ORF">PPRIM_AZ9-3.1.T1260135</name>
</gene>
<keyword evidence="2" id="KW-1185">Reference proteome</keyword>
<name>A0A8S1PQC7_PARPR</name>
<evidence type="ECO:0000313" key="2">
    <source>
        <dbReference type="Proteomes" id="UP000688137"/>
    </source>
</evidence>
<protein>
    <submittedName>
        <fullName evidence="1">Uncharacterized protein</fullName>
    </submittedName>
</protein>
<reference evidence="1" key="1">
    <citation type="submission" date="2021-01" db="EMBL/GenBank/DDBJ databases">
        <authorList>
            <consortium name="Genoscope - CEA"/>
            <person name="William W."/>
        </authorList>
    </citation>
    <scope>NUCLEOTIDE SEQUENCE</scope>
</reference>
<accession>A0A8S1PQC7</accession>
<comment type="caution">
    <text evidence="1">The sequence shown here is derived from an EMBL/GenBank/DDBJ whole genome shotgun (WGS) entry which is preliminary data.</text>
</comment>
<sequence length="193" mass="23132">MKYTILILGIFSGIETIGRHKKLQNESRIFHVFSIDYRQKNKFKGSKEQEREFLVFDCNIIIIKDNIKLLKSMSSYSWQSIITIQQENQIEQQLKTLNIEEKQNNQTPKATKHISKKLQHNKARILYQQKPKKFQEQICEEQIVEQTIKKKKKVTFQNVNDEPQKPLFKTVIIVKEFQNQFLEVEEINYDQQQ</sequence>
<dbReference type="EMBL" id="CAJJDM010000129">
    <property type="protein sequence ID" value="CAD8105246.1"/>
    <property type="molecule type" value="Genomic_DNA"/>
</dbReference>
<dbReference type="Proteomes" id="UP000688137">
    <property type="component" value="Unassembled WGS sequence"/>
</dbReference>
<dbReference type="AlphaFoldDB" id="A0A8S1PQC7"/>
<proteinExistence type="predicted"/>
<organism evidence="1 2">
    <name type="scientific">Paramecium primaurelia</name>
    <dbReference type="NCBI Taxonomy" id="5886"/>
    <lineage>
        <taxon>Eukaryota</taxon>
        <taxon>Sar</taxon>
        <taxon>Alveolata</taxon>
        <taxon>Ciliophora</taxon>
        <taxon>Intramacronucleata</taxon>
        <taxon>Oligohymenophorea</taxon>
        <taxon>Peniculida</taxon>
        <taxon>Parameciidae</taxon>
        <taxon>Paramecium</taxon>
    </lineage>
</organism>
<evidence type="ECO:0000313" key="1">
    <source>
        <dbReference type="EMBL" id="CAD8105246.1"/>
    </source>
</evidence>